<protein>
    <submittedName>
        <fullName evidence="2">Uncharacterized protein</fullName>
    </submittedName>
</protein>
<dbReference type="Proteomes" id="UP000070054">
    <property type="component" value="Unassembled WGS sequence"/>
</dbReference>
<comment type="caution">
    <text evidence="2">The sequence shown here is derived from an EMBL/GenBank/DDBJ whole genome shotgun (WGS) entry which is preliminary data.</text>
</comment>
<reference evidence="2 3" key="1">
    <citation type="submission" date="2014-02" db="EMBL/GenBank/DDBJ databases">
        <title>The genome sequence of Colletotrichum nymphaeae SA-01.</title>
        <authorList>
            <person name="Baroncelli R."/>
            <person name="Thon M.R."/>
        </authorList>
    </citation>
    <scope>NUCLEOTIDE SEQUENCE [LARGE SCALE GENOMIC DNA]</scope>
    <source>
        <strain evidence="2 3">SA-01</strain>
    </source>
</reference>
<organism evidence="2 3">
    <name type="scientific">Colletotrichum nymphaeae SA-01</name>
    <dbReference type="NCBI Taxonomy" id="1460502"/>
    <lineage>
        <taxon>Eukaryota</taxon>
        <taxon>Fungi</taxon>
        <taxon>Dikarya</taxon>
        <taxon>Ascomycota</taxon>
        <taxon>Pezizomycotina</taxon>
        <taxon>Sordariomycetes</taxon>
        <taxon>Hypocreomycetidae</taxon>
        <taxon>Glomerellales</taxon>
        <taxon>Glomerellaceae</taxon>
        <taxon>Colletotrichum</taxon>
        <taxon>Colletotrichum acutatum species complex</taxon>
    </lineage>
</organism>
<evidence type="ECO:0000313" key="2">
    <source>
        <dbReference type="EMBL" id="KXH39370.1"/>
    </source>
</evidence>
<proteinExistence type="predicted"/>
<feature type="compositionally biased region" description="Low complexity" evidence="1">
    <location>
        <begin position="57"/>
        <end position="66"/>
    </location>
</feature>
<feature type="region of interest" description="Disordered" evidence="1">
    <location>
        <begin position="48"/>
        <end position="89"/>
    </location>
</feature>
<evidence type="ECO:0000313" key="3">
    <source>
        <dbReference type="Proteomes" id="UP000070054"/>
    </source>
</evidence>
<sequence>MHCANGFPSMPHTPMHDVPESEKSGFASSSRLAPGGLQAWLGTFVAPPTSARRARQAAKGQRQRSATSLQRVTPEIAHGSSNGSLSRESRFWPRWSNGVFPVSH</sequence>
<gene>
    <name evidence="2" type="ORF">CNYM01_06460</name>
</gene>
<keyword evidence="3" id="KW-1185">Reference proteome</keyword>
<accession>A0A135STY1</accession>
<evidence type="ECO:0000256" key="1">
    <source>
        <dbReference type="SAM" id="MobiDB-lite"/>
    </source>
</evidence>
<feature type="region of interest" description="Disordered" evidence="1">
    <location>
        <begin position="1"/>
        <end position="32"/>
    </location>
</feature>
<dbReference type="AlphaFoldDB" id="A0A135STY1"/>
<feature type="compositionally biased region" description="Basic and acidic residues" evidence="1">
    <location>
        <begin position="14"/>
        <end position="23"/>
    </location>
</feature>
<name>A0A135STY1_9PEZI</name>
<dbReference type="EMBL" id="JEMN01001354">
    <property type="protein sequence ID" value="KXH39370.1"/>
    <property type="molecule type" value="Genomic_DNA"/>
</dbReference>